<evidence type="ECO:0000256" key="3">
    <source>
        <dbReference type="ARBA" id="ARBA00022448"/>
    </source>
</evidence>
<dbReference type="Proteomes" id="UP001597568">
    <property type="component" value="Unassembled WGS sequence"/>
</dbReference>
<evidence type="ECO:0000256" key="1">
    <source>
        <dbReference type="ARBA" id="ARBA00004651"/>
    </source>
</evidence>
<evidence type="ECO:0000313" key="9">
    <source>
        <dbReference type="EMBL" id="MFD2868064.1"/>
    </source>
</evidence>
<evidence type="ECO:0000256" key="2">
    <source>
        <dbReference type="ARBA" id="ARBA00007520"/>
    </source>
</evidence>
<feature type="transmembrane region" description="Helical" evidence="7">
    <location>
        <begin position="307"/>
        <end position="327"/>
    </location>
</feature>
<feature type="transmembrane region" description="Helical" evidence="7">
    <location>
        <begin position="213"/>
        <end position="234"/>
    </location>
</feature>
<gene>
    <name evidence="9" type="ORF">ACFSY7_06100</name>
</gene>
<keyword evidence="6 7" id="KW-0472">Membrane</keyword>
<comment type="caution">
    <text evidence="9">The sequence shown here is derived from an EMBL/GenBank/DDBJ whole genome shotgun (WGS) entry which is preliminary data.</text>
</comment>
<dbReference type="Gene3D" id="1.20.1250.20">
    <property type="entry name" value="MFS general substrate transporter like domains"/>
    <property type="match status" value="1"/>
</dbReference>
<evidence type="ECO:0000256" key="6">
    <source>
        <dbReference type="ARBA" id="ARBA00023136"/>
    </source>
</evidence>
<keyword evidence="10" id="KW-1185">Reference proteome</keyword>
<feature type="transmembrane region" description="Helical" evidence="7">
    <location>
        <begin position="143"/>
        <end position="165"/>
    </location>
</feature>
<evidence type="ECO:0000256" key="5">
    <source>
        <dbReference type="ARBA" id="ARBA00022989"/>
    </source>
</evidence>
<feature type="domain" description="Major facilitator superfamily (MFS) profile" evidence="8">
    <location>
        <begin position="18"/>
        <end position="395"/>
    </location>
</feature>
<dbReference type="InterPro" id="IPR036259">
    <property type="entry name" value="MFS_trans_sf"/>
</dbReference>
<feature type="transmembrane region" description="Helical" evidence="7">
    <location>
        <begin position="285"/>
        <end position="301"/>
    </location>
</feature>
<dbReference type="PROSITE" id="PS00216">
    <property type="entry name" value="SUGAR_TRANSPORT_1"/>
    <property type="match status" value="1"/>
</dbReference>
<name>A0ABW5XYF5_9BACL</name>
<keyword evidence="5 7" id="KW-1133">Transmembrane helix</keyword>
<proteinExistence type="inferred from homology"/>
<keyword evidence="3" id="KW-0813">Transport</keyword>
<feature type="transmembrane region" description="Helical" evidence="7">
    <location>
        <begin position="348"/>
        <end position="365"/>
    </location>
</feature>
<dbReference type="PRINTS" id="PR01035">
    <property type="entry name" value="TCRTETA"/>
</dbReference>
<feature type="transmembrane region" description="Helical" evidence="7">
    <location>
        <begin position="20"/>
        <end position="41"/>
    </location>
</feature>
<sequence>MKKGFLLRRGTVRGFNPLIWLVLSNLLIVFLGIGLIVPVMPTLMNEMGLSGATMGYLMSAFSITQLIFSPLAGRWIDRYGRKKLIVIGMIIFGFSELLFAVGTHVGVLYAARFIGGISAAFIMPAVTAYVADITTIEQRSKAMGLVSAVINTGFILGPGIGGFLAQIDTRMPFYVAAALGFVGAVGSLFALKESNYVASEKQANGNTQQWKKLLLPSFAIPFVVIFISSFGLATYETVYGLFLDHQLNYSAGDIATLLTVSGIVGAVFQLFLFDGLTRKMGEINLIRVSMLIAALFMIFMIKSNSYAVIFFVTIVVFLTFDLIRPALTTYLSKIAGNEQGFVGGMNSMFTSIGNIAGPAIAGILFDMEVHLPYYFAMIVLGLSFMITLAWKKPKEL</sequence>
<dbReference type="EMBL" id="JBHUOR010000033">
    <property type="protein sequence ID" value="MFD2868064.1"/>
    <property type="molecule type" value="Genomic_DNA"/>
</dbReference>
<dbReference type="PANTHER" id="PTHR23504:SF115">
    <property type="entry name" value="MULTIDRUG RESISTANCE PROTEIN 2"/>
    <property type="match status" value="1"/>
</dbReference>
<evidence type="ECO:0000313" key="10">
    <source>
        <dbReference type="Proteomes" id="UP001597568"/>
    </source>
</evidence>
<dbReference type="RefSeq" id="WP_380147226.1">
    <property type="nucleotide sequence ID" value="NZ_JBHUOR010000033.1"/>
</dbReference>
<feature type="transmembrane region" description="Helical" evidence="7">
    <location>
        <begin position="254"/>
        <end position="273"/>
    </location>
</feature>
<comment type="subcellular location">
    <subcellularLocation>
        <location evidence="1">Cell membrane</location>
        <topology evidence="1">Multi-pass membrane protein</topology>
    </subcellularLocation>
</comment>
<keyword evidence="4 7" id="KW-0812">Transmembrane</keyword>
<feature type="transmembrane region" description="Helical" evidence="7">
    <location>
        <begin position="84"/>
        <end position="103"/>
    </location>
</feature>
<accession>A0ABW5XYF5</accession>
<feature type="transmembrane region" description="Helical" evidence="7">
    <location>
        <begin position="109"/>
        <end position="131"/>
    </location>
</feature>
<feature type="transmembrane region" description="Helical" evidence="7">
    <location>
        <begin position="171"/>
        <end position="192"/>
    </location>
</feature>
<evidence type="ECO:0000256" key="4">
    <source>
        <dbReference type="ARBA" id="ARBA00022692"/>
    </source>
</evidence>
<dbReference type="CDD" id="cd17325">
    <property type="entry name" value="MFS_MdtG_SLC18_like"/>
    <property type="match status" value="1"/>
</dbReference>
<dbReference type="Pfam" id="PF07690">
    <property type="entry name" value="MFS_1"/>
    <property type="match status" value="1"/>
</dbReference>
<feature type="transmembrane region" description="Helical" evidence="7">
    <location>
        <begin position="53"/>
        <end position="72"/>
    </location>
</feature>
<evidence type="ECO:0000256" key="7">
    <source>
        <dbReference type="SAM" id="Phobius"/>
    </source>
</evidence>
<evidence type="ECO:0000259" key="8">
    <source>
        <dbReference type="PROSITE" id="PS50850"/>
    </source>
</evidence>
<protein>
    <submittedName>
        <fullName evidence="9">MFS transporter</fullName>
    </submittedName>
</protein>
<dbReference type="InterPro" id="IPR011701">
    <property type="entry name" value="MFS"/>
</dbReference>
<organism evidence="9 10">
    <name type="scientific">Kurthia populi</name>
    <dbReference type="NCBI Taxonomy" id="1562132"/>
    <lineage>
        <taxon>Bacteria</taxon>
        <taxon>Bacillati</taxon>
        <taxon>Bacillota</taxon>
        <taxon>Bacilli</taxon>
        <taxon>Bacillales</taxon>
        <taxon>Caryophanaceae</taxon>
        <taxon>Kurthia</taxon>
    </lineage>
</organism>
<comment type="similarity">
    <text evidence="2">Belongs to the major facilitator superfamily. TCR/Tet family.</text>
</comment>
<dbReference type="InterPro" id="IPR005829">
    <property type="entry name" value="Sugar_transporter_CS"/>
</dbReference>
<dbReference type="InterPro" id="IPR020846">
    <property type="entry name" value="MFS_dom"/>
</dbReference>
<dbReference type="PROSITE" id="PS50850">
    <property type="entry name" value="MFS"/>
    <property type="match status" value="1"/>
</dbReference>
<reference evidence="10" key="1">
    <citation type="journal article" date="2019" name="Int. J. Syst. Evol. Microbiol.">
        <title>The Global Catalogue of Microorganisms (GCM) 10K type strain sequencing project: providing services to taxonomists for standard genome sequencing and annotation.</title>
        <authorList>
            <consortium name="The Broad Institute Genomics Platform"/>
            <consortium name="The Broad Institute Genome Sequencing Center for Infectious Disease"/>
            <person name="Wu L."/>
            <person name="Ma J."/>
        </authorList>
    </citation>
    <scope>NUCLEOTIDE SEQUENCE [LARGE SCALE GENOMIC DNA]</scope>
    <source>
        <strain evidence="10">KCTC 33522</strain>
    </source>
</reference>
<dbReference type="PANTHER" id="PTHR23504">
    <property type="entry name" value="MAJOR FACILITATOR SUPERFAMILY DOMAIN-CONTAINING PROTEIN 10"/>
    <property type="match status" value="1"/>
</dbReference>
<dbReference type="InterPro" id="IPR001958">
    <property type="entry name" value="Tet-R_TetA/multi-R_MdtG-like"/>
</dbReference>
<dbReference type="SUPFAM" id="SSF103473">
    <property type="entry name" value="MFS general substrate transporter"/>
    <property type="match status" value="1"/>
</dbReference>
<feature type="transmembrane region" description="Helical" evidence="7">
    <location>
        <begin position="371"/>
        <end position="390"/>
    </location>
</feature>